<dbReference type="AlphaFoldDB" id="A0A540M4M8"/>
<name>A0A540M4M8_MALBA</name>
<dbReference type="PANTHER" id="PTHR32009:SF155">
    <property type="entry name" value="DISEASE RESISTANCE PROTEIN (TIR-NBS-LRR CLASS)"/>
    <property type="match status" value="1"/>
</dbReference>
<protein>
    <recommendedName>
        <fullName evidence="2">TIR domain-containing protein</fullName>
    </recommendedName>
</protein>
<evidence type="ECO:0000313" key="4">
    <source>
        <dbReference type="Proteomes" id="UP000315295"/>
    </source>
</evidence>
<sequence>MANQIVPSSSSSSNPPRTYDVFLSFRGDTRTNFTYHLYHALDRHGINTFIDHRELPTGEEISPTLLKAIENSRISVIVFSENYASSRSCLNELVHILECGKSKGQMIRPIFYKVDPSDVRNQKNSYDAAFADHSLKYKNDPEKVQRWRTALTEAANLKGATLNEGEEQRKLEALL</sequence>
<evidence type="ECO:0000259" key="2">
    <source>
        <dbReference type="PROSITE" id="PS50104"/>
    </source>
</evidence>
<dbReference type="Pfam" id="PF01582">
    <property type="entry name" value="TIR"/>
    <property type="match status" value="1"/>
</dbReference>
<dbReference type="PANTHER" id="PTHR32009">
    <property type="entry name" value="TMV RESISTANCE PROTEIN N-LIKE"/>
    <property type="match status" value="1"/>
</dbReference>
<keyword evidence="4" id="KW-1185">Reference proteome</keyword>
<keyword evidence="1" id="KW-0520">NAD</keyword>
<proteinExistence type="predicted"/>
<reference evidence="3 4" key="1">
    <citation type="journal article" date="2019" name="G3 (Bethesda)">
        <title>Sequencing of a Wild Apple (Malus baccata) Genome Unravels the Differences Between Cultivated and Wild Apple Species Regarding Disease Resistance and Cold Tolerance.</title>
        <authorList>
            <person name="Chen X."/>
        </authorList>
    </citation>
    <scope>NUCLEOTIDE SEQUENCE [LARGE SCALE GENOMIC DNA]</scope>
    <source>
        <strain evidence="4">cv. Shandingzi</strain>
        <tissue evidence="3">Leaves</tissue>
    </source>
</reference>
<dbReference type="GO" id="GO:0007165">
    <property type="term" value="P:signal transduction"/>
    <property type="evidence" value="ECO:0007669"/>
    <property type="project" value="InterPro"/>
</dbReference>
<dbReference type="Proteomes" id="UP000315295">
    <property type="component" value="Unassembled WGS sequence"/>
</dbReference>
<evidence type="ECO:0000313" key="3">
    <source>
        <dbReference type="EMBL" id="TQD93658.1"/>
    </source>
</evidence>
<accession>A0A540M4M8</accession>
<evidence type="ECO:0000256" key="1">
    <source>
        <dbReference type="ARBA" id="ARBA00023027"/>
    </source>
</evidence>
<organism evidence="3 4">
    <name type="scientific">Malus baccata</name>
    <name type="common">Siberian crab apple</name>
    <name type="synonym">Pyrus baccata</name>
    <dbReference type="NCBI Taxonomy" id="106549"/>
    <lineage>
        <taxon>Eukaryota</taxon>
        <taxon>Viridiplantae</taxon>
        <taxon>Streptophyta</taxon>
        <taxon>Embryophyta</taxon>
        <taxon>Tracheophyta</taxon>
        <taxon>Spermatophyta</taxon>
        <taxon>Magnoliopsida</taxon>
        <taxon>eudicotyledons</taxon>
        <taxon>Gunneridae</taxon>
        <taxon>Pentapetalae</taxon>
        <taxon>rosids</taxon>
        <taxon>fabids</taxon>
        <taxon>Rosales</taxon>
        <taxon>Rosaceae</taxon>
        <taxon>Amygdaloideae</taxon>
        <taxon>Maleae</taxon>
        <taxon>Malus</taxon>
    </lineage>
</organism>
<dbReference type="PROSITE" id="PS50104">
    <property type="entry name" value="TIR"/>
    <property type="match status" value="1"/>
</dbReference>
<dbReference type="FunFam" id="3.40.50.10140:FF:000007">
    <property type="entry name" value="Disease resistance protein (TIR-NBS-LRR class)"/>
    <property type="match status" value="1"/>
</dbReference>
<dbReference type="InterPro" id="IPR035897">
    <property type="entry name" value="Toll_tir_struct_dom_sf"/>
</dbReference>
<feature type="domain" description="TIR" evidence="2">
    <location>
        <begin position="17"/>
        <end position="175"/>
    </location>
</feature>
<dbReference type="Gene3D" id="3.40.50.10140">
    <property type="entry name" value="Toll/interleukin-1 receptor homology (TIR) domain"/>
    <property type="match status" value="1"/>
</dbReference>
<comment type="caution">
    <text evidence="3">The sequence shown here is derived from an EMBL/GenBank/DDBJ whole genome shotgun (WGS) entry which is preliminary data.</text>
</comment>
<dbReference type="SMART" id="SM00255">
    <property type="entry name" value="TIR"/>
    <property type="match status" value="1"/>
</dbReference>
<dbReference type="InterPro" id="IPR000157">
    <property type="entry name" value="TIR_dom"/>
</dbReference>
<gene>
    <name evidence="3" type="ORF">C1H46_020662</name>
</gene>
<dbReference type="EMBL" id="VIEB01000360">
    <property type="protein sequence ID" value="TQD93658.1"/>
    <property type="molecule type" value="Genomic_DNA"/>
</dbReference>
<dbReference type="SUPFAM" id="SSF52200">
    <property type="entry name" value="Toll/Interleukin receptor TIR domain"/>
    <property type="match status" value="1"/>
</dbReference>